<proteinExistence type="predicted"/>
<evidence type="ECO:0000313" key="2">
    <source>
        <dbReference type="EMBL" id="MBM3275899.1"/>
    </source>
</evidence>
<dbReference type="InterPro" id="IPR012666">
    <property type="entry name" value="CbtA_put"/>
</dbReference>
<keyword evidence="1" id="KW-1133">Transmembrane helix</keyword>
<feature type="non-terminal residue" evidence="2">
    <location>
        <position position="170"/>
    </location>
</feature>
<feature type="transmembrane region" description="Helical" evidence="1">
    <location>
        <begin position="141"/>
        <end position="159"/>
    </location>
</feature>
<keyword evidence="1" id="KW-0812">Transmembrane</keyword>
<evidence type="ECO:0000256" key="1">
    <source>
        <dbReference type="SAM" id="Phobius"/>
    </source>
</evidence>
<reference evidence="2 3" key="1">
    <citation type="submission" date="2019-03" db="EMBL/GenBank/DDBJ databases">
        <title>Lake Tanganyika Metagenome-Assembled Genomes (MAGs).</title>
        <authorList>
            <person name="Tran P."/>
        </authorList>
    </citation>
    <scope>NUCLEOTIDE SEQUENCE [LARGE SCALE GENOMIC DNA]</scope>
    <source>
        <strain evidence="2">K_DeepCast_65m_m2_236</strain>
    </source>
</reference>
<dbReference type="Proteomes" id="UP000703893">
    <property type="component" value="Unassembled WGS sequence"/>
</dbReference>
<gene>
    <name evidence="2" type="ORF">FJZ00_12155</name>
</gene>
<dbReference type="AlphaFoldDB" id="A0A938BP90"/>
<organism evidence="2 3">
    <name type="scientific">Candidatus Tanganyikabacteria bacterium</name>
    <dbReference type="NCBI Taxonomy" id="2961651"/>
    <lineage>
        <taxon>Bacteria</taxon>
        <taxon>Bacillati</taxon>
        <taxon>Candidatus Sericytochromatia</taxon>
        <taxon>Candidatus Tanganyikabacteria</taxon>
    </lineage>
</organism>
<feature type="transmembrane region" description="Helical" evidence="1">
    <location>
        <begin position="106"/>
        <end position="126"/>
    </location>
</feature>
<dbReference type="EMBL" id="VGJX01000770">
    <property type="protein sequence ID" value="MBM3275899.1"/>
    <property type="molecule type" value="Genomic_DNA"/>
</dbReference>
<comment type="caution">
    <text evidence="2">The sequence shown here is derived from an EMBL/GenBank/DDBJ whole genome shotgun (WGS) entry which is preliminary data.</text>
</comment>
<name>A0A938BP90_9BACT</name>
<feature type="transmembrane region" description="Helical" evidence="1">
    <location>
        <begin position="72"/>
        <end position="99"/>
    </location>
</feature>
<evidence type="ECO:0000313" key="3">
    <source>
        <dbReference type="Proteomes" id="UP000703893"/>
    </source>
</evidence>
<accession>A0A938BP90</accession>
<sequence>MVVRVLKVGLLAGLLAGLLVALLQQAATTPLILKAETYEAASGGAAPAAQSHDRHAHDHGDAWKPKEGLERFAFTAIATIATAVGVSFVLLAAMLVAGATIDRRSAITWAIAGFIAVGLAPAAGLAPELPGSASGDLTGRQAWWIGTAVATALSLWMLARFDSPLVIVAA</sequence>
<protein>
    <submittedName>
        <fullName evidence="2">CbtA family protein</fullName>
    </submittedName>
</protein>
<dbReference type="Pfam" id="PF09490">
    <property type="entry name" value="CbtA"/>
    <property type="match status" value="1"/>
</dbReference>
<keyword evidence="1" id="KW-0472">Membrane</keyword>